<feature type="transmembrane region" description="Helical" evidence="7">
    <location>
        <begin position="275"/>
        <end position="300"/>
    </location>
</feature>
<dbReference type="PANTHER" id="PTHR42925:SF1">
    <property type="entry name" value="VIRULENCE FACTOR MVIN"/>
    <property type="match status" value="1"/>
</dbReference>
<evidence type="ECO:0000256" key="4">
    <source>
        <dbReference type="ARBA" id="ARBA00022692"/>
    </source>
</evidence>
<keyword evidence="4 7" id="KW-0812">Transmembrane</keyword>
<dbReference type="InterPro" id="IPR048279">
    <property type="entry name" value="MdtK-like"/>
</dbReference>
<dbReference type="NCBIfam" id="TIGR00797">
    <property type="entry name" value="matE"/>
    <property type="match status" value="1"/>
</dbReference>
<feature type="transmembrane region" description="Helical" evidence="7">
    <location>
        <begin position="91"/>
        <end position="124"/>
    </location>
</feature>
<evidence type="ECO:0000313" key="9">
    <source>
        <dbReference type="Proteomes" id="UP001371218"/>
    </source>
</evidence>
<evidence type="ECO:0000256" key="1">
    <source>
        <dbReference type="ARBA" id="ARBA00004429"/>
    </source>
</evidence>
<feature type="transmembrane region" description="Helical" evidence="7">
    <location>
        <begin position="356"/>
        <end position="377"/>
    </location>
</feature>
<organism evidence="8 9">
    <name type="scientific">Ideonella lacteola</name>
    <dbReference type="NCBI Taxonomy" id="2984193"/>
    <lineage>
        <taxon>Bacteria</taxon>
        <taxon>Pseudomonadati</taxon>
        <taxon>Pseudomonadota</taxon>
        <taxon>Betaproteobacteria</taxon>
        <taxon>Burkholderiales</taxon>
        <taxon>Sphaerotilaceae</taxon>
        <taxon>Ideonella</taxon>
    </lineage>
</organism>
<reference evidence="8 9" key="1">
    <citation type="submission" date="2024-04" db="EMBL/GenBank/DDBJ databases">
        <title>Novel species of the genus Ideonella isolated from streams.</title>
        <authorList>
            <person name="Lu H."/>
        </authorList>
    </citation>
    <scope>NUCLEOTIDE SEQUENCE [LARGE SCALE GENOMIC DNA]</scope>
    <source>
        <strain evidence="8 9">DXS29W</strain>
    </source>
</reference>
<feature type="transmembrane region" description="Helical" evidence="7">
    <location>
        <begin position="48"/>
        <end position="71"/>
    </location>
</feature>
<evidence type="ECO:0000256" key="6">
    <source>
        <dbReference type="ARBA" id="ARBA00023136"/>
    </source>
</evidence>
<evidence type="ECO:0000313" key="8">
    <source>
        <dbReference type="EMBL" id="MEK8034751.1"/>
    </source>
</evidence>
<dbReference type="EMBL" id="JBBUTG010000034">
    <property type="protein sequence ID" value="MEK8034751.1"/>
    <property type="molecule type" value="Genomic_DNA"/>
</dbReference>
<feature type="transmembrane region" description="Helical" evidence="7">
    <location>
        <begin position="164"/>
        <end position="184"/>
    </location>
</feature>
<proteinExistence type="predicted"/>
<feature type="transmembrane region" description="Helical" evidence="7">
    <location>
        <begin position="193"/>
        <end position="214"/>
    </location>
</feature>
<dbReference type="Pfam" id="PF01554">
    <property type="entry name" value="MatE"/>
    <property type="match status" value="2"/>
</dbReference>
<feature type="transmembrane region" description="Helical" evidence="7">
    <location>
        <begin position="383"/>
        <end position="407"/>
    </location>
</feature>
<sequence length="449" mass="46343">MSQQQAAPGGPQQLPPVWAIVIPVFIELVLTFSVFFSDSFFLSRISDAVAASVGTTIPIFMVCVLVAMMMAQGASNAAGQFNGAGQAKEAGRIYCAALVVNAGLGLLAALVMGLGASAIAAGLGLAGDEHRHATEFMAAIAPALVFIGLKYALGTVFVSRGQTVWTMFGGVVAIAVNIALNIVFQRAGMGIEGVALATILAQVAVIAFYVVVMLTKVKSPHEWRAFFAAPAEPIRNVLRIGVPSVVQPVSAELAMLVIAAAAVHLGTEAMAARVYVMNLATVAICWAAAVSIGNQVLVAILVGAGRPQAANAVLMSNLRIAVVGSLLIAVALWASGGTLVGIFTQDPKIIAISMDLLVLAILLEPARSFGTLSSFALKAAGDANYPAAVGLGVTWLVAVPLAVYLCLYSGLGMAGLWVGLVVDETLRGTINFLRWRSGTWQGKALVTAS</sequence>
<dbReference type="InterPro" id="IPR047135">
    <property type="entry name" value="YsiQ"/>
</dbReference>
<evidence type="ECO:0000256" key="2">
    <source>
        <dbReference type="ARBA" id="ARBA00022448"/>
    </source>
</evidence>
<evidence type="ECO:0000256" key="3">
    <source>
        <dbReference type="ARBA" id="ARBA00022475"/>
    </source>
</evidence>
<dbReference type="Proteomes" id="UP001371218">
    <property type="component" value="Unassembled WGS sequence"/>
</dbReference>
<keyword evidence="6 7" id="KW-0472">Membrane</keyword>
<evidence type="ECO:0000256" key="5">
    <source>
        <dbReference type="ARBA" id="ARBA00022989"/>
    </source>
</evidence>
<keyword evidence="2" id="KW-0813">Transport</keyword>
<keyword evidence="5 7" id="KW-1133">Transmembrane helix</keyword>
<protein>
    <submittedName>
        <fullName evidence="8">MATE family efflux transporter</fullName>
    </submittedName>
</protein>
<dbReference type="CDD" id="cd13134">
    <property type="entry name" value="MATE_like_8"/>
    <property type="match status" value="1"/>
</dbReference>
<dbReference type="PIRSF" id="PIRSF006603">
    <property type="entry name" value="DinF"/>
    <property type="match status" value="1"/>
</dbReference>
<dbReference type="RefSeq" id="WP_341429182.1">
    <property type="nucleotide sequence ID" value="NZ_JBBUTG010000034.1"/>
</dbReference>
<dbReference type="PANTHER" id="PTHR42925">
    <property type="entry name" value="MULTIDRUG AND TOXIN EFFLUX PROTEIN MATE FAMILY"/>
    <property type="match status" value="1"/>
</dbReference>
<feature type="transmembrane region" description="Helical" evidence="7">
    <location>
        <begin position="136"/>
        <end position="158"/>
    </location>
</feature>
<feature type="transmembrane region" description="Helical" evidence="7">
    <location>
        <begin position="17"/>
        <end position="36"/>
    </location>
</feature>
<name>A0ABU9BXP4_9BURK</name>
<comment type="subcellular location">
    <subcellularLocation>
        <location evidence="1">Cell inner membrane</location>
        <topology evidence="1">Multi-pass membrane protein</topology>
    </subcellularLocation>
</comment>
<dbReference type="InterPro" id="IPR002528">
    <property type="entry name" value="MATE_fam"/>
</dbReference>
<keyword evidence="3" id="KW-1003">Cell membrane</keyword>
<accession>A0ABU9BXP4</accession>
<feature type="transmembrane region" description="Helical" evidence="7">
    <location>
        <begin position="320"/>
        <end position="344"/>
    </location>
</feature>
<evidence type="ECO:0000256" key="7">
    <source>
        <dbReference type="SAM" id="Phobius"/>
    </source>
</evidence>
<comment type="caution">
    <text evidence="8">The sequence shown here is derived from an EMBL/GenBank/DDBJ whole genome shotgun (WGS) entry which is preliminary data.</text>
</comment>
<gene>
    <name evidence="8" type="ORF">AACH06_28365</name>
</gene>
<keyword evidence="9" id="KW-1185">Reference proteome</keyword>